<feature type="transmembrane region" description="Helical" evidence="1">
    <location>
        <begin position="58"/>
        <end position="80"/>
    </location>
</feature>
<keyword evidence="1" id="KW-0472">Membrane</keyword>
<name>A0ABR2T580_9ROSI</name>
<keyword evidence="1" id="KW-0812">Transmembrane</keyword>
<evidence type="ECO:0000256" key="1">
    <source>
        <dbReference type="SAM" id="Phobius"/>
    </source>
</evidence>
<protein>
    <submittedName>
        <fullName evidence="2">Uncharacterized protein</fullName>
    </submittedName>
</protein>
<organism evidence="2 3">
    <name type="scientific">Hibiscus sabdariffa</name>
    <name type="common">roselle</name>
    <dbReference type="NCBI Taxonomy" id="183260"/>
    <lineage>
        <taxon>Eukaryota</taxon>
        <taxon>Viridiplantae</taxon>
        <taxon>Streptophyta</taxon>
        <taxon>Embryophyta</taxon>
        <taxon>Tracheophyta</taxon>
        <taxon>Spermatophyta</taxon>
        <taxon>Magnoliopsida</taxon>
        <taxon>eudicotyledons</taxon>
        <taxon>Gunneridae</taxon>
        <taxon>Pentapetalae</taxon>
        <taxon>rosids</taxon>
        <taxon>malvids</taxon>
        <taxon>Malvales</taxon>
        <taxon>Malvaceae</taxon>
        <taxon>Malvoideae</taxon>
        <taxon>Hibiscus</taxon>
    </lineage>
</organism>
<reference evidence="2 3" key="1">
    <citation type="journal article" date="2024" name="G3 (Bethesda)">
        <title>Genome assembly of Hibiscus sabdariffa L. provides insights into metabolisms of medicinal natural products.</title>
        <authorList>
            <person name="Kim T."/>
        </authorList>
    </citation>
    <scope>NUCLEOTIDE SEQUENCE [LARGE SCALE GENOMIC DNA]</scope>
    <source>
        <strain evidence="2">TK-2024</strain>
        <tissue evidence="2">Old leaves</tissue>
    </source>
</reference>
<sequence length="112" mass="13419">MFVKMLSWVLDCKEELVYDVIVQDKINMEMNLYKNVAEDFGRKIIVRGRDTLLPVVGWFTYLLGDAPIWLLSISVFCPLYKHKLRFVDNGEFYEHEKIPRLKNFRYLTVILR</sequence>
<proteinExistence type="predicted"/>
<comment type="caution">
    <text evidence="2">The sequence shown here is derived from an EMBL/GenBank/DDBJ whole genome shotgun (WGS) entry which is preliminary data.</text>
</comment>
<dbReference type="EMBL" id="JBBPBN010000009">
    <property type="protein sequence ID" value="KAK9032434.1"/>
    <property type="molecule type" value="Genomic_DNA"/>
</dbReference>
<evidence type="ECO:0000313" key="2">
    <source>
        <dbReference type="EMBL" id="KAK9032434.1"/>
    </source>
</evidence>
<keyword evidence="1" id="KW-1133">Transmembrane helix</keyword>
<dbReference type="Proteomes" id="UP001396334">
    <property type="component" value="Unassembled WGS sequence"/>
</dbReference>
<keyword evidence="3" id="KW-1185">Reference proteome</keyword>
<accession>A0ABR2T580</accession>
<gene>
    <name evidence="2" type="ORF">V6N11_056698</name>
</gene>
<evidence type="ECO:0000313" key="3">
    <source>
        <dbReference type="Proteomes" id="UP001396334"/>
    </source>
</evidence>